<dbReference type="EMBL" id="MFFY01000061">
    <property type="protein sequence ID" value="OGF29899.1"/>
    <property type="molecule type" value="Genomic_DNA"/>
</dbReference>
<organism evidence="3 4">
    <name type="scientific">Candidatus Falkowbacteria bacterium RIFCSPLOWO2_12_FULL_45_13</name>
    <dbReference type="NCBI Taxonomy" id="1797991"/>
    <lineage>
        <taxon>Bacteria</taxon>
        <taxon>Candidatus Falkowiibacteriota</taxon>
    </lineage>
</organism>
<dbReference type="SUPFAM" id="SSF63817">
    <property type="entry name" value="Sortase"/>
    <property type="match status" value="1"/>
</dbReference>
<reference evidence="3 4" key="1">
    <citation type="journal article" date="2016" name="Nat. Commun.">
        <title>Thousands of microbial genomes shed light on interconnected biogeochemical processes in an aquifer system.</title>
        <authorList>
            <person name="Anantharaman K."/>
            <person name="Brown C.T."/>
            <person name="Hug L.A."/>
            <person name="Sharon I."/>
            <person name="Castelle C.J."/>
            <person name="Probst A.J."/>
            <person name="Thomas B.C."/>
            <person name="Singh A."/>
            <person name="Wilkins M.J."/>
            <person name="Karaoz U."/>
            <person name="Brodie E.L."/>
            <person name="Williams K.H."/>
            <person name="Hubbard S.S."/>
            <person name="Banfield J.F."/>
        </authorList>
    </citation>
    <scope>NUCLEOTIDE SEQUENCE [LARGE SCALE GENOMIC DNA]</scope>
</reference>
<evidence type="ECO:0000256" key="1">
    <source>
        <dbReference type="ARBA" id="ARBA00022801"/>
    </source>
</evidence>
<keyword evidence="1" id="KW-0378">Hydrolase</keyword>
<name>A0A1F5STF1_9BACT</name>
<dbReference type="AlphaFoldDB" id="A0A1F5STF1"/>
<comment type="caution">
    <text evidence="3">The sequence shown here is derived from an EMBL/GenBank/DDBJ whole genome shotgun (WGS) entry which is preliminary data.</text>
</comment>
<evidence type="ECO:0000256" key="2">
    <source>
        <dbReference type="SAM" id="Phobius"/>
    </source>
</evidence>
<proteinExistence type="predicted"/>
<dbReference type="GO" id="GO:0016787">
    <property type="term" value="F:hydrolase activity"/>
    <property type="evidence" value="ECO:0007669"/>
    <property type="project" value="UniProtKB-KW"/>
</dbReference>
<accession>A0A1F5STF1</accession>
<dbReference type="InterPro" id="IPR005754">
    <property type="entry name" value="Sortase"/>
</dbReference>
<feature type="transmembrane region" description="Helical" evidence="2">
    <location>
        <begin position="12"/>
        <end position="33"/>
    </location>
</feature>
<evidence type="ECO:0000313" key="4">
    <source>
        <dbReference type="Proteomes" id="UP000176915"/>
    </source>
</evidence>
<sequence>MLKDNNKILKALVFILELLAIGLAAYLIIMPVWPALKYKYFQLNQAGAAEAPDPKKTASQTEPPTNPLPAAEENISLNRLLIAKIGVNAPIVEAKNSEIGLSRGAWRIPESSTPDHGGNTVITGHRFKYLPPNNLTFYLLDKLITGDLVSLSWKNKIYNYRIKETKIVPASEVSILEPTAQPTLTLYTCDPIFSKKNRLVVIGELMEEKP</sequence>
<gene>
    <name evidence="3" type="ORF">A3H09_02930</name>
</gene>
<dbReference type="NCBIfam" id="TIGR01076">
    <property type="entry name" value="sortase_fam"/>
    <property type="match status" value="1"/>
</dbReference>
<evidence type="ECO:0008006" key="5">
    <source>
        <dbReference type="Google" id="ProtNLM"/>
    </source>
</evidence>
<keyword evidence="2" id="KW-1133">Transmembrane helix</keyword>
<dbReference type="InterPro" id="IPR023365">
    <property type="entry name" value="Sortase_dom-sf"/>
</dbReference>
<dbReference type="Gene3D" id="2.40.260.10">
    <property type="entry name" value="Sortase"/>
    <property type="match status" value="1"/>
</dbReference>
<protein>
    <recommendedName>
        <fullName evidence="5">Sortase</fullName>
    </recommendedName>
</protein>
<dbReference type="Pfam" id="PF04203">
    <property type="entry name" value="Sortase"/>
    <property type="match status" value="1"/>
</dbReference>
<keyword evidence="2" id="KW-0812">Transmembrane</keyword>
<evidence type="ECO:0000313" key="3">
    <source>
        <dbReference type="EMBL" id="OGF29899.1"/>
    </source>
</evidence>
<keyword evidence="2" id="KW-0472">Membrane</keyword>
<dbReference type="Proteomes" id="UP000176915">
    <property type="component" value="Unassembled WGS sequence"/>
</dbReference>